<gene>
    <name evidence="1" type="ORF">EDB92DRAFT_2117218</name>
</gene>
<proteinExistence type="predicted"/>
<evidence type="ECO:0000313" key="2">
    <source>
        <dbReference type="Proteomes" id="UP001201163"/>
    </source>
</evidence>
<organism evidence="1 2">
    <name type="scientific">Lactarius akahatsu</name>
    <dbReference type="NCBI Taxonomy" id="416441"/>
    <lineage>
        <taxon>Eukaryota</taxon>
        <taxon>Fungi</taxon>
        <taxon>Dikarya</taxon>
        <taxon>Basidiomycota</taxon>
        <taxon>Agaricomycotina</taxon>
        <taxon>Agaricomycetes</taxon>
        <taxon>Russulales</taxon>
        <taxon>Russulaceae</taxon>
        <taxon>Lactarius</taxon>
    </lineage>
</organism>
<dbReference type="EMBL" id="JAKELL010000079">
    <property type="protein sequence ID" value="KAH8984105.1"/>
    <property type="molecule type" value="Genomic_DNA"/>
</dbReference>
<dbReference type="SUPFAM" id="SSF52047">
    <property type="entry name" value="RNI-like"/>
    <property type="match status" value="2"/>
</dbReference>
<dbReference type="InterPro" id="IPR032675">
    <property type="entry name" value="LRR_dom_sf"/>
</dbReference>
<name>A0AAD4QA06_9AGAM</name>
<evidence type="ECO:0008006" key="3">
    <source>
        <dbReference type="Google" id="ProtNLM"/>
    </source>
</evidence>
<keyword evidence="2" id="KW-1185">Reference proteome</keyword>
<dbReference type="Gene3D" id="3.80.10.10">
    <property type="entry name" value="Ribonuclease Inhibitor"/>
    <property type="match status" value="1"/>
</dbReference>
<comment type="caution">
    <text evidence="1">The sequence shown here is derived from an EMBL/GenBank/DDBJ whole genome shotgun (WGS) entry which is preliminary data.</text>
</comment>
<evidence type="ECO:0000313" key="1">
    <source>
        <dbReference type="EMBL" id="KAH8984105.1"/>
    </source>
</evidence>
<dbReference type="Proteomes" id="UP001201163">
    <property type="component" value="Unassembled WGS sequence"/>
</dbReference>
<reference evidence="1" key="1">
    <citation type="submission" date="2022-01" db="EMBL/GenBank/DDBJ databases">
        <title>Comparative genomics reveals a dynamic genome evolution in the ectomycorrhizal milk-cap (Lactarius) mushrooms.</title>
        <authorList>
            <consortium name="DOE Joint Genome Institute"/>
            <person name="Lebreton A."/>
            <person name="Tang N."/>
            <person name="Kuo A."/>
            <person name="LaButti K."/>
            <person name="Drula E."/>
            <person name="Barry K."/>
            <person name="Clum A."/>
            <person name="Lipzen A."/>
            <person name="Mousain D."/>
            <person name="Ng V."/>
            <person name="Wang R."/>
            <person name="Wang X."/>
            <person name="Dai Y."/>
            <person name="Henrissat B."/>
            <person name="Grigoriev I.V."/>
            <person name="Guerin-Laguette A."/>
            <person name="Yu F."/>
            <person name="Martin F.M."/>
        </authorList>
    </citation>
    <scope>NUCLEOTIDE SEQUENCE</scope>
    <source>
        <strain evidence="1">QP</strain>
    </source>
</reference>
<protein>
    <recommendedName>
        <fullName evidence="3">F-box domain-containing protein</fullName>
    </recommendedName>
</protein>
<accession>A0AAD4QA06</accession>
<sequence length="517" mass="58774">MSITNSLSSALPFWHLSIISSFDRLRCEENLKHNGILGYKSKRDASTGITDHLTATMTGLTSLPPELFACILDCVPSIDLQQTTISLLRILSHDRIPNWRRYLFYHIHLKSSDSVWTLDYHLQRTPDDANFIKKFSLATWITDVDAAINVVLMIPELEWLSLCIDINFTPDHLRRLFHKPMPNLRYLSLRFRPNKSIWRPSMNRRPPHTHYDSVLESLAGWPSAELPAISVVEDLVDDPTGRSAQPLNSFHLNNLSDLASSPLLARTHALRLRIPGREIVRFLRPSRYRSVLPRITVLDLSTSCLSDLNVSKLLHSLPRLRHLVLDHCNLFDDARTRDWAAFAHHCMLARKDLDFERLVNRRLVALGNASSPGRSHPREVRFLPRVSALRTLSLSVPAHVDADARRVLLAEFRRGWAEAVAMFNGIVSAARRSRTEEGVVTYRFPWPGEVGNALREYTYLGMVAVDDNDEFSRLSGVRDAEDCPVVCLAGQRGREEGIEHAKGCGHSVGWDIWEDTL</sequence>
<dbReference type="AlphaFoldDB" id="A0AAD4QA06"/>